<dbReference type="InterPro" id="IPR054233">
    <property type="entry name" value="DUF6958"/>
</dbReference>
<dbReference type="Pfam" id="PF22278">
    <property type="entry name" value="DUF6958"/>
    <property type="match status" value="1"/>
</dbReference>
<reference evidence="1 2" key="1">
    <citation type="submission" date="2019-12" db="EMBL/GenBank/DDBJ databases">
        <title>Strain KN286 was isolated from seawater, which was collected from Caroline Seamount in the tropical western Pacific.</title>
        <authorList>
            <person name="Wang Q."/>
        </authorList>
    </citation>
    <scope>NUCLEOTIDE SEQUENCE [LARGE SCALE GENOMIC DNA]</scope>
    <source>
        <strain evidence="1 2">KN286</strain>
    </source>
</reference>
<gene>
    <name evidence="1" type="ORF">GSH16_05995</name>
</gene>
<dbReference type="RefSeq" id="WP_160852845.1">
    <property type="nucleotide sequence ID" value="NZ_WUWG01000001.1"/>
</dbReference>
<evidence type="ECO:0000313" key="1">
    <source>
        <dbReference type="EMBL" id="MXU64990.1"/>
    </source>
</evidence>
<dbReference type="EMBL" id="WUWG01000001">
    <property type="protein sequence ID" value="MXU64990.1"/>
    <property type="molecule type" value="Genomic_DNA"/>
</dbReference>
<comment type="caution">
    <text evidence="1">The sequence shown here is derived from an EMBL/GenBank/DDBJ whole genome shotgun (WGS) entry which is preliminary data.</text>
</comment>
<evidence type="ECO:0000313" key="2">
    <source>
        <dbReference type="Proteomes" id="UP000436016"/>
    </source>
</evidence>
<name>A0A6B0TKF4_9RHOB</name>
<keyword evidence="2" id="KW-1185">Reference proteome</keyword>
<accession>A0A6B0TKF4</accession>
<dbReference type="Proteomes" id="UP000436016">
    <property type="component" value="Unassembled WGS sequence"/>
</dbReference>
<protein>
    <submittedName>
        <fullName evidence="1">Uncharacterized protein</fullName>
    </submittedName>
</protein>
<organism evidence="1 2">
    <name type="scientific">Oceanomicrobium pacificus</name>
    <dbReference type="NCBI Taxonomy" id="2692916"/>
    <lineage>
        <taxon>Bacteria</taxon>
        <taxon>Pseudomonadati</taxon>
        <taxon>Pseudomonadota</taxon>
        <taxon>Alphaproteobacteria</taxon>
        <taxon>Rhodobacterales</taxon>
        <taxon>Paracoccaceae</taxon>
        <taxon>Oceanomicrobium</taxon>
    </lineage>
</organism>
<dbReference type="AlphaFoldDB" id="A0A6B0TKF4"/>
<sequence length="103" mass="10818">MPGAEADKVACRTPNADGVTNIPAWKFEAMRAAILAALAGGPLTLKALTDAVPDHLSDTDRAGMGSVGWHVATVKLELEMRGEIGRVPGATPQQIELRQESEA</sequence>
<proteinExistence type="predicted"/>